<keyword evidence="2" id="KW-1185">Reference proteome</keyword>
<dbReference type="OrthoDB" id="9153930at2"/>
<dbReference type="AlphaFoldDB" id="A0A4Q9G1I8"/>
<comment type="caution">
    <text evidence="1">The sequence shown here is derived from an EMBL/GenBank/DDBJ whole genome shotgun (WGS) entry which is preliminary data.</text>
</comment>
<reference evidence="1 2" key="1">
    <citation type="submission" date="2019-02" db="EMBL/GenBank/DDBJ databases">
        <title>Paracoccus subflavus sp. nov., isolated from marine sediment of the Pacific Ocean.</title>
        <authorList>
            <person name="Zhang G."/>
        </authorList>
    </citation>
    <scope>NUCLEOTIDE SEQUENCE [LARGE SCALE GENOMIC DNA]</scope>
    <source>
        <strain evidence="1 2">GY0581</strain>
    </source>
</reference>
<dbReference type="EMBL" id="SISK01000004">
    <property type="protein sequence ID" value="TBN41228.1"/>
    <property type="molecule type" value="Genomic_DNA"/>
</dbReference>
<gene>
    <name evidence="1" type="ORF">EYE42_07605</name>
</gene>
<sequence>MPLMRRADLAMAICIGLWPAAGSCQQPGDGMAIRPDDERRLAAYHAAAGKALLEAFSGGDAADLTILAEVLKGDALPPDDALAILKGEWSCRTIKMGRLLPIVVYQPFRYRTGPDGSLEKLTGSQHTRGTIYRDGDRLVYLGTGFVAGDDPPPYAELPPFSATADPQRVPEVGLVEITGPNRGRVMFPDPHLESRFNILVLNR</sequence>
<dbReference type="Pfam" id="PF16233">
    <property type="entry name" value="DUF4893"/>
    <property type="match status" value="1"/>
</dbReference>
<name>A0A4Q9G1I8_9RHOB</name>
<dbReference type="PROSITE" id="PS51257">
    <property type="entry name" value="PROKAR_LIPOPROTEIN"/>
    <property type="match status" value="1"/>
</dbReference>
<evidence type="ECO:0000313" key="2">
    <source>
        <dbReference type="Proteomes" id="UP000293520"/>
    </source>
</evidence>
<proteinExistence type="predicted"/>
<organism evidence="1 2">
    <name type="scientific">Paracoccus subflavus</name>
    <dbReference type="NCBI Taxonomy" id="2528244"/>
    <lineage>
        <taxon>Bacteria</taxon>
        <taxon>Pseudomonadati</taxon>
        <taxon>Pseudomonadota</taxon>
        <taxon>Alphaproteobacteria</taxon>
        <taxon>Rhodobacterales</taxon>
        <taxon>Paracoccaceae</taxon>
        <taxon>Paracoccus</taxon>
    </lineage>
</organism>
<evidence type="ECO:0000313" key="1">
    <source>
        <dbReference type="EMBL" id="TBN41228.1"/>
    </source>
</evidence>
<protein>
    <submittedName>
        <fullName evidence="1">DUF4893 domain-containing protein</fullName>
    </submittedName>
</protein>
<dbReference type="Proteomes" id="UP000293520">
    <property type="component" value="Unassembled WGS sequence"/>
</dbReference>
<dbReference type="InterPro" id="IPR032609">
    <property type="entry name" value="DUF4893"/>
</dbReference>
<accession>A0A4Q9G1I8</accession>